<keyword evidence="9 13" id="KW-0408">Iron</keyword>
<protein>
    <recommendedName>
        <fullName evidence="4 13">CRISPR-associated exonuclease Cas4</fullName>
        <ecNumber evidence="3 13">3.1.12.1</ecNumber>
    </recommendedName>
</protein>
<evidence type="ECO:0000256" key="4">
    <source>
        <dbReference type="ARBA" id="ARBA00020049"/>
    </source>
</evidence>
<evidence type="ECO:0000313" key="16">
    <source>
        <dbReference type="Proteomes" id="UP000214566"/>
    </source>
</evidence>
<evidence type="ECO:0000256" key="9">
    <source>
        <dbReference type="ARBA" id="ARBA00023004"/>
    </source>
</evidence>
<keyword evidence="8 13" id="KW-0269">Exonuclease</keyword>
<keyword evidence="6 13" id="KW-0479">Metal-binding</keyword>
<feature type="domain" description="DUF83" evidence="14">
    <location>
        <begin position="15"/>
        <end position="189"/>
    </location>
</feature>
<evidence type="ECO:0000256" key="6">
    <source>
        <dbReference type="ARBA" id="ARBA00022723"/>
    </source>
</evidence>
<keyword evidence="11 13" id="KW-0051">Antiviral defense</keyword>
<dbReference type="InterPro" id="IPR013343">
    <property type="entry name" value="CRISPR-assoc_prot_Cas4"/>
</dbReference>
<dbReference type="Proteomes" id="UP000214566">
    <property type="component" value="Unassembled WGS sequence"/>
</dbReference>
<evidence type="ECO:0000256" key="8">
    <source>
        <dbReference type="ARBA" id="ARBA00022839"/>
    </source>
</evidence>
<evidence type="ECO:0000256" key="11">
    <source>
        <dbReference type="ARBA" id="ARBA00023118"/>
    </source>
</evidence>
<dbReference type="GO" id="GO:0046872">
    <property type="term" value="F:metal ion binding"/>
    <property type="evidence" value="ECO:0007669"/>
    <property type="project" value="UniProtKB-KW"/>
</dbReference>
<evidence type="ECO:0000256" key="12">
    <source>
        <dbReference type="ARBA" id="ARBA00023211"/>
    </source>
</evidence>
<keyword evidence="7 13" id="KW-0378">Hydrolase</keyword>
<dbReference type="NCBIfam" id="TIGR00372">
    <property type="entry name" value="cas4"/>
    <property type="match status" value="1"/>
</dbReference>
<accession>A0A238D8Z0</accession>
<dbReference type="PANTHER" id="PTHR36531:SF6">
    <property type="entry name" value="DNA REPLICATION ATP-DEPENDENT HELICASE_NUCLEASE DNA2"/>
    <property type="match status" value="1"/>
</dbReference>
<keyword evidence="10 13" id="KW-0411">Iron-sulfur</keyword>
<evidence type="ECO:0000313" key="15">
    <source>
        <dbReference type="EMBL" id="SBP89725.1"/>
    </source>
</evidence>
<dbReference type="GO" id="GO:0051607">
    <property type="term" value="P:defense response to virus"/>
    <property type="evidence" value="ECO:0007669"/>
    <property type="project" value="UniProtKB-KW"/>
</dbReference>
<evidence type="ECO:0000256" key="3">
    <source>
        <dbReference type="ARBA" id="ARBA00012768"/>
    </source>
</evidence>
<evidence type="ECO:0000259" key="14">
    <source>
        <dbReference type="Pfam" id="PF01930"/>
    </source>
</evidence>
<dbReference type="AlphaFoldDB" id="A0A238D8Z0"/>
<dbReference type="Pfam" id="PF01930">
    <property type="entry name" value="Cas_Cas4"/>
    <property type="match status" value="1"/>
</dbReference>
<evidence type="ECO:0000256" key="2">
    <source>
        <dbReference type="ARBA" id="ARBA00009189"/>
    </source>
</evidence>
<reference evidence="15 16" key="1">
    <citation type="submission" date="2016-06" db="EMBL/GenBank/DDBJ databases">
        <authorList>
            <person name="Kjaerup R.B."/>
            <person name="Dalgaard T.S."/>
            <person name="Juul-Madsen H.R."/>
        </authorList>
    </citation>
    <scope>NUCLEOTIDE SEQUENCE [LARGE SCALE GENOMIC DNA]</scope>
    <source>
        <strain evidence="15 16">DSM 16361</strain>
    </source>
</reference>
<comment type="function">
    <text evidence="13">CRISPR (clustered regularly interspaced short palindromic repeat) is an adaptive immune system that provides protection against mobile genetic elements (viruses, transposable elements and conjugative plasmids). CRISPR clusters contain sequences complementary to antecedent mobile elements and target invading nucleic acids. CRISPR clusters are transcribed and processed into CRISPR RNA (crRNA).</text>
</comment>
<dbReference type="CDD" id="cd09637">
    <property type="entry name" value="Cas4_I-A_I-B_I-C_I-D_II-B"/>
    <property type="match status" value="1"/>
</dbReference>
<keyword evidence="5 13" id="KW-0540">Nuclease</keyword>
<keyword evidence="16" id="KW-1185">Reference proteome</keyword>
<evidence type="ECO:0000256" key="13">
    <source>
        <dbReference type="RuleBase" id="RU365022"/>
    </source>
</evidence>
<evidence type="ECO:0000256" key="5">
    <source>
        <dbReference type="ARBA" id="ARBA00022722"/>
    </source>
</evidence>
<dbReference type="OrthoDB" id="9781776at2"/>
<dbReference type="GO" id="GO:0004527">
    <property type="term" value="F:exonuclease activity"/>
    <property type="evidence" value="ECO:0007669"/>
    <property type="project" value="UniProtKB-KW"/>
</dbReference>
<keyword evidence="12 13" id="KW-0464">Manganese</keyword>
<dbReference type="InterPro" id="IPR011604">
    <property type="entry name" value="PDDEXK-like_dom_sf"/>
</dbReference>
<organism evidence="15 16">
    <name type="scientific">Thiomonas delicata</name>
    <name type="common">Thiomonas cuprina</name>
    <dbReference type="NCBI Taxonomy" id="364030"/>
    <lineage>
        <taxon>Bacteria</taxon>
        <taxon>Pseudomonadati</taxon>
        <taxon>Pseudomonadota</taxon>
        <taxon>Betaproteobacteria</taxon>
        <taxon>Burkholderiales</taxon>
        <taxon>Thiomonas</taxon>
    </lineage>
</organism>
<dbReference type="EC" id="3.1.12.1" evidence="3 13"/>
<dbReference type="GO" id="GO:0051536">
    <property type="term" value="F:iron-sulfur cluster binding"/>
    <property type="evidence" value="ECO:0007669"/>
    <property type="project" value="UniProtKB-KW"/>
</dbReference>
<gene>
    <name evidence="15" type="ORF">THIARS_80249</name>
</gene>
<comment type="cofactor">
    <cofactor evidence="13">
        <name>iron-sulfur cluster</name>
        <dbReference type="ChEBI" id="CHEBI:30408"/>
    </cofactor>
</comment>
<proteinExistence type="inferred from homology"/>
<dbReference type="InterPro" id="IPR051827">
    <property type="entry name" value="Cas4_exonuclease"/>
</dbReference>
<dbReference type="EMBL" id="FLMQ01000057">
    <property type="protein sequence ID" value="SBP89725.1"/>
    <property type="molecule type" value="Genomic_DNA"/>
</dbReference>
<evidence type="ECO:0000256" key="10">
    <source>
        <dbReference type="ARBA" id="ARBA00023014"/>
    </source>
</evidence>
<comment type="similarity">
    <text evidence="2 13">Belongs to the CRISPR-associated exonuclease Cas4 family.</text>
</comment>
<dbReference type="InterPro" id="IPR022765">
    <property type="entry name" value="Dna2/Cas4_DUF83"/>
</dbReference>
<comment type="cofactor">
    <cofactor evidence="13">
        <name>Mg(2+)</name>
        <dbReference type="ChEBI" id="CHEBI:18420"/>
    </cofactor>
    <cofactor evidence="13">
        <name>Mn(2+)</name>
        <dbReference type="ChEBI" id="CHEBI:29035"/>
    </cofactor>
    <text evidence="13">Mg(2+) or Mn(2+) required for ssDNA cleavage activity.</text>
</comment>
<name>A0A238D8Z0_THIDL</name>
<evidence type="ECO:0000256" key="7">
    <source>
        <dbReference type="ARBA" id="ARBA00022801"/>
    </source>
</evidence>
<sequence>MRRDVNAAADPVPLSALQHWAYCPRQCGLIHLEQAFEDNIHTARGNAVHRLVDAPGYEIKAGVKVERSLPLWSDRLGLIGKADLVEFHPDGTVFPVEFKHGRKRQKTHDDIQLAAQAMCLEDMLGRSVPYGAIYHASSHRRREVAITPALRELVIETAEAIRAMLSAVVLPPPMFDARCRECSLKDICQPEALTAMRIQYELRAHLFDPEG</sequence>
<dbReference type="PANTHER" id="PTHR36531">
    <property type="entry name" value="CRISPR-ASSOCIATED EXONUCLEASE CAS4"/>
    <property type="match status" value="1"/>
</dbReference>
<evidence type="ECO:0000256" key="1">
    <source>
        <dbReference type="ARBA" id="ARBA00001966"/>
    </source>
</evidence>
<dbReference type="Gene3D" id="3.90.320.10">
    <property type="match status" value="1"/>
</dbReference>
<comment type="cofactor">
    <cofactor evidence="1">
        <name>[4Fe-4S] cluster</name>
        <dbReference type="ChEBI" id="CHEBI:49883"/>
    </cofactor>
</comment>
<dbReference type="RefSeq" id="WP_094161753.1">
    <property type="nucleotide sequence ID" value="NZ_LT592171.1"/>
</dbReference>